<sequence>MSQISDVPQPRCPQFLMSPAPPSPVPHRQNGSPTRMTSAAVLCRHFMHVRGWLRGHGRSPGTPTPTPRSGPGPRAAPGIPGCYRGKHREISGVHRERGIGDGNGEHCRDTGDVTGAAPGLTREAAPGDSSETPGTVPGSAGGHIRDVPGMPEGIPGGTGRGPGDPFRGRTGLTPVCRCAAPPRRFPVRPAAATATFHVAHGGATRSRLIQVGLGWSRWVLGGPGRPGPRSAWFGSTRLRSVPFGSHSAPVAPLGPVRPRSAPLGLVRLFSPRTRLGSVPPCPGALPSRGGDALAPLGDVPPAPPAAAAAMFRSLLVAAAQRPQGPAGPPRAAPGPGAAAEALEAQFSCPICLEVFHRAVGIAGCGHTFCGECLQPCLQVPSPLCPLCRVPFDPKKVEKASSVEKQLSSYKAPCRGCSKKVTLAKMRSHVSSCAKVQEQMANCPKFVPVVPTSQPIPSNIPNRSTFVCPYCGARNLDQQELVKHCMENHRNDPNKVVCPVCSAMPWGDPSYKSANFLQHLLHRHKFSYDTFVDYNIDEEAALQAALALSLSEN</sequence>
<evidence type="ECO:0000256" key="10">
    <source>
        <dbReference type="ARBA" id="ARBA00022833"/>
    </source>
</evidence>
<accession>A0A8C5ILA7</accession>
<feature type="domain" description="RING-type" evidence="16">
    <location>
        <begin position="348"/>
        <end position="388"/>
    </location>
</feature>
<evidence type="ECO:0000256" key="6">
    <source>
        <dbReference type="ARBA" id="ARBA00022679"/>
    </source>
</evidence>
<keyword evidence="7" id="KW-0479">Metal-binding</keyword>
<dbReference type="InterPro" id="IPR034734">
    <property type="entry name" value="ZF_C2HC_RNF"/>
</dbReference>
<keyword evidence="6" id="KW-0808">Transferase</keyword>
<dbReference type="AlphaFoldDB" id="A0A8C5ILA7"/>
<reference evidence="18" key="1">
    <citation type="submission" date="2025-08" db="UniProtKB">
        <authorList>
            <consortium name="Ensembl"/>
        </authorList>
    </citation>
    <scope>IDENTIFICATION</scope>
</reference>
<keyword evidence="19" id="KW-1185">Reference proteome</keyword>
<dbReference type="InterPro" id="IPR051438">
    <property type="entry name" value="RNF_E3_ubiq-protein_ligase"/>
</dbReference>
<evidence type="ECO:0000256" key="1">
    <source>
        <dbReference type="ARBA" id="ARBA00000900"/>
    </source>
</evidence>
<keyword evidence="10" id="KW-0862">Zinc</keyword>
<proteinExistence type="predicted"/>
<evidence type="ECO:0000256" key="11">
    <source>
        <dbReference type="ARBA" id="ARBA00039320"/>
    </source>
</evidence>
<dbReference type="Pfam" id="PF05605">
    <property type="entry name" value="zf-Di19"/>
    <property type="match status" value="1"/>
</dbReference>
<evidence type="ECO:0000256" key="14">
    <source>
        <dbReference type="PROSITE-ProRule" id="PRU00175"/>
    </source>
</evidence>
<feature type="region of interest" description="Disordered" evidence="15">
    <location>
        <begin position="53"/>
        <end position="78"/>
    </location>
</feature>
<comment type="pathway">
    <text evidence="3">Protein modification; protein ubiquitination.</text>
</comment>
<evidence type="ECO:0000256" key="12">
    <source>
        <dbReference type="ARBA" id="ARBA00041350"/>
    </source>
</evidence>
<evidence type="ECO:0000256" key="9">
    <source>
        <dbReference type="ARBA" id="ARBA00022786"/>
    </source>
</evidence>
<keyword evidence="5" id="KW-0963">Cytoplasm</keyword>
<dbReference type="InterPro" id="IPR001841">
    <property type="entry name" value="Znf_RING"/>
</dbReference>
<evidence type="ECO:0000259" key="17">
    <source>
        <dbReference type="PROSITE" id="PS51803"/>
    </source>
</evidence>
<comment type="catalytic activity">
    <reaction evidence="1">
        <text>S-ubiquitinyl-[E2 ubiquitin-conjugating enzyme]-L-cysteine + [acceptor protein]-L-lysine = [E2 ubiquitin-conjugating enzyme]-L-cysteine + N(6)-ubiquitinyl-[acceptor protein]-L-lysine.</text>
        <dbReference type="EC" id="2.3.2.27"/>
    </reaction>
</comment>
<evidence type="ECO:0000256" key="3">
    <source>
        <dbReference type="ARBA" id="ARBA00004906"/>
    </source>
</evidence>
<dbReference type="PROSITE" id="PS50089">
    <property type="entry name" value="ZF_RING_2"/>
    <property type="match status" value="1"/>
</dbReference>
<dbReference type="EC" id="2.3.2.27" evidence="4"/>
<evidence type="ECO:0000256" key="5">
    <source>
        <dbReference type="ARBA" id="ARBA00022490"/>
    </source>
</evidence>
<keyword evidence="8 14" id="KW-0863">Zinc-finger</keyword>
<evidence type="ECO:0000256" key="2">
    <source>
        <dbReference type="ARBA" id="ARBA00004496"/>
    </source>
</evidence>
<dbReference type="GO" id="GO:0006511">
    <property type="term" value="P:ubiquitin-dependent protein catabolic process"/>
    <property type="evidence" value="ECO:0007669"/>
    <property type="project" value="TreeGrafter"/>
</dbReference>
<comment type="subcellular location">
    <subcellularLocation>
        <location evidence="2">Cytoplasm</location>
    </subcellularLocation>
</comment>
<dbReference type="InterPro" id="IPR003903">
    <property type="entry name" value="UIM_dom"/>
</dbReference>
<dbReference type="Ensembl" id="ENSJHYT00000007353.1">
    <property type="protein sequence ID" value="ENSJHYP00000006016.1"/>
    <property type="gene ID" value="ENSJHYG00000004890.1"/>
</dbReference>
<evidence type="ECO:0000256" key="15">
    <source>
        <dbReference type="SAM" id="MobiDB-lite"/>
    </source>
</evidence>
<evidence type="ECO:0000313" key="18">
    <source>
        <dbReference type="Ensembl" id="ENSJHYP00000006016.1"/>
    </source>
</evidence>
<evidence type="ECO:0000256" key="13">
    <source>
        <dbReference type="ARBA" id="ARBA00041621"/>
    </source>
</evidence>
<name>A0A8C5ILA7_JUNHY</name>
<dbReference type="InterPro" id="IPR017907">
    <property type="entry name" value="Znf_RING_CS"/>
</dbReference>
<dbReference type="GO" id="GO:0000209">
    <property type="term" value="P:protein polyubiquitination"/>
    <property type="evidence" value="ECO:0007669"/>
    <property type="project" value="TreeGrafter"/>
</dbReference>
<dbReference type="Gene3D" id="3.30.40.10">
    <property type="entry name" value="Zinc/RING finger domain, C3HC4 (zinc finger)"/>
    <property type="match status" value="1"/>
</dbReference>
<feature type="region of interest" description="Disordered" evidence="15">
    <location>
        <begin position="1"/>
        <end position="36"/>
    </location>
</feature>
<dbReference type="InterPro" id="IPR008598">
    <property type="entry name" value="Di19_Zn-bd"/>
</dbReference>
<evidence type="ECO:0000313" key="19">
    <source>
        <dbReference type="Proteomes" id="UP000694408"/>
    </source>
</evidence>
<keyword evidence="9" id="KW-0833">Ubl conjugation pathway</keyword>
<dbReference type="Proteomes" id="UP000694408">
    <property type="component" value="Unplaced"/>
</dbReference>
<feature type="domain" description="C2HC RNF-type" evidence="17">
    <location>
        <begin position="413"/>
        <end position="432"/>
    </location>
</feature>
<dbReference type="SUPFAM" id="SSF57850">
    <property type="entry name" value="RING/U-box"/>
    <property type="match status" value="1"/>
</dbReference>
<evidence type="ECO:0000256" key="4">
    <source>
        <dbReference type="ARBA" id="ARBA00012483"/>
    </source>
</evidence>
<feature type="region of interest" description="Disordered" evidence="15">
    <location>
        <begin position="120"/>
        <end position="146"/>
    </location>
</feature>
<dbReference type="GO" id="GO:0005737">
    <property type="term" value="C:cytoplasm"/>
    <property type="evidence" value="ECO:0007669"/>
    <property type="project" value="UniProtKB-SubCell"/>
</dbReference>
<dbReference type="CDD" id="cd16549">
    <property type="entry name" value="RING-HC_RNF166"/>
    <property type="match status" value="1"/>
</dbReference>
<dbReference type="PANTHER" id="PTHR46016:SF4">
    <property type="entry name" value="E3 UBIQUITIN-PROTEIN LIGASE RNF166"/>
    <property type="match status" value="1"/>
</dbReference>
<evidence type="ECO:0000259" key="16">
    <source>
        <dbReference type="PROSITE" id="PS50089"/>
    </source>
</evidence>
<reference evidence="18" key="2">
    <citation type="submission" date="2025-09" db="UniProtKB">
        <authorList>
            <consortium name="Ensembl"/>
        </authorList>
    </citation>
    <scope>IDENTIFICATION</scope>
</reference>
<dbReference type="PANTHER" id="PTHR46016">
    <property type="entry name" value="ZINC FINGER, RING/FYVE/PHD-TYPE"/>
    <property type="match status" value="1"/>
</dbReference>
<protein>
    <recommendedName>
        <fullName evidence="11">E3 ubiquitin-protein ligase RNF166</fullName>
        <ecNumber evidence="4">2.3.2.27</ecNumber>
    </recommendedName>
    <alternativeName>
        <fullName evidence="13">RING finger protein 166</fullName>
    </alternativeName>
    <alternativeName>
        <fullName evidence="12">RING-type E3 ubiquitin transferase RNF166</fullName>
    </alternativeName>
</protein>
<dbReference type="PROSITE" id="PS51803">
    <property type="entry name" value="ZF_C2HC_RNF"/>
    <property type="match status" value="1"/>
</dbReference>
<dbReference type="GO" id="GO:0061630">
    <property type="term" value="F:ubiquitin protein ligase activity"/>
    <property type="evidence" value="ECO:0007669"/>
    <property type="project" value="UniProtKB-EC"/>
</dbReference>
<dbReference type="UniPathway" id="UPA00143"/>
<dbReference type="SMART" id="SM00184">
    <property type="entry name" value="RING"/>
    <property type="match status" value="1"/>
</dbReference>
<evidence type="ECO:0000256" key="7">
    <source>
        <dbReference type="ARBA" id="ARBA00022723"/>
    </source>
</evidence>
<organism evidence="18 19">
    <name type="scientific">Junco hyemalis</name>
    <name type="common">Dark-eyed junco</name>
    <dbReference type="NCBI Taxonomy" id="40217"/>
    <lineage>
        <taxon>Eukaryota</taxon>
        <taxon>Metazoa</taxon>
        <taxon>Chordata</taxon>
        <taxon>Craniata</taxon>
        <taxon>Vertebrata</taxon>
        <taxon>Euteleostomi</taxon>
        <taxon>Archelosauria</taxon>
        <taxon>Archosauria</taxon>
        <taxon>Dinosauria</taxon>
        <taxon>Saurischia</taxon>
        <taxon>Theropoda</taxon>
        <taxon>Coelurosauria</taxon>
        <taxon>Aves</taxon>
        <taxon>Neognathae</taxon>
        <taxon>Neoaves</taxon>
        <taxon>Telluraves</taxon>
        <taxon>Australaves</taxon>
        <taxon>Passeriformes</taxon>
        <taxon>Passerellidae</taxon>
        <taxon>Junco</taxon>
    </lineage>
</organism>
<dbReference type="Pfam" id="PF13923">
    <property type="entry name" value="zf-C3HC4_2"/>
    <property type="match status" value="1"/>
</dbReference>
<dbReference type="Pfam" id="PF18574">
    <property type="entry name" value="zf_C2HC_14"/>
    <property type="match status" value="1"/>
</dbReference>
<dbReference type="GO" id="GO:0008270">
    <property type="term" value="F:zinc ion binding"/>
    <property type="evidence" value="ECO:0007669"/>
    <property type="project" value="UniProtKB-KW"/>
</dbReference>
<evidence type="ECO:0000256" key="8">
    <source>
        <dbReference type="ARBA" id="ARBA00022771"/>
    </source>
</evidence>
<dbReference type="InterPro" id="IPR013083">
    <property type="entry name" value="Znf_RING/FYVE/PHD"/>
</dbReference>
<dbReference type="PROSITE" id="PS00518">
    <property type="entry name" value="ZF_RING_1"/>
    <property type="match status" value="1"/>
</dbReference>
<dbReference type="PROSITE" id="PS50330">
    <property type="entry name" value="UIM"/>
    <property type="match status" value="1"/>
</dbReference>